<evidence type="ECO:0000259" key="6">
    <source>
        <dbReference type="PROSITE" id="PS50893"/>
    </source>
</evidence>
<dbReference type="Proteomes" id="UP001056426">
    <property type="component" value="Chromosome"/>
</dbReference>
<dbReference type="AlphaFoldDB" id="A0A9J6ZP18"/>
<dbReference type="SUPFAM" id="SSF52540">
    <property type="entry name" value="P-loop containing nucleoside triphosphate hydrolases"/>
    <property type="match status" value="1"/>
</dbReference>
<dbReference type="InterPro" id="IPR003439">
    <property type="entry name" value="ABC_transporter-like_ATP-bd"/>
</dbReference>
<gene>
    <name evidence="7" type="ORF">M9189_11335</name>
</gene>
<evidence type="ECO:0000256" key="1">
    <source>
        <dbReference type="ARBA" id="ARBA00005417"/>
    </source>
</evidence>
<comment type="similarity">
    <text evidence="1">Belongs to the ABC transporter superfamily.</text>
</comment>
<name>A0A9J6ZP18_9BACT</name>
<proteinExistence type="inferred from homology"/>
<reference evidence="7" key="1">
    <citation type="submission" date="2022-05" db="EMBL/GenBank/DDBJ databases">
        <authorList>
            <person name="Sun X."/>
        </authorList>
    </citation>
    <scope>NUCLEOTIDE SEQUENCE</scope>
    <source>
        <strain evidence="7">Ai-910</strain>
    </source>
</reference>
<keyword evidence="3" id="KW-0547">Nucleotide-binding</keyword>
<dbReference type="Gene3D" id="3.40.50.300">
    <property type="entry name" value="P-loop containing nucleotide triphosphate hydrolases"/>
    <property type="match status" value="1"/>
</dbReference>
<dbReference type="GO" id="GO:0005524">
    <property type="term" value="F:ATP binding"/>
    <property type="evidence" value="ECO:0007669"/>
    <property type="project" value="UniProtKB-KW"/>
</dbReference>
<dbReference type="InterPro" id="IPR017911">
    <property type="entry name" value="MacB-like_ATP-bd"/>
</dbReference>
<protein>
    <submittedName>
        <fullName evidence="7">ABC transporter ATP-binding protein</fullName>
    </submittedName>
</protein>
<dbReference type="GO" id="GO:0016887">
    <property type="term" value="F:ATP hydrolysis activity"/>
    <property type="evidence" value="ECO:0007669"/>
    <property type="project" value="InterPro"/>
</dbReference>
<reference evidence="7" key="2">
    <citation type="submission" date="2022-06" db="EMBL/GenBank/DDBJ databases">
        <title>Xiashengella guii gen. nov. sp. nov., a bacterium isolated form anaerobic digestion tank.</title>
        <authorList>
            <person name="Huang H."/>
        </authorList>
    </citation>
    <scope>NUCLEOTIDE SEQUENCE</scope>
    <source>
        <strain evidence="7">Ai-910</strain>
    </source>
</reference>
<dbReference type="PANTHER" id="PTHR42798:SF4">
    <property type="entry name" value="ABC TRANSPORTER DOMAIN-CONTAINING PROTEIN"/>
    <property type="match status" value="1"/>
</dbReference>
<sequence>MIHTRNLVKSYRNKLVETPALINVNIDIGDGEFVAIAGPSGSGKSALFNIMGLMDRPDSGEVYFNDIELGSLSEKDRLNLRRGKIGYVFREFNLIDEMTVRENIELPLLYLNLSRKQRSLMVEEALLQFKLGHIRNYYPQQLTGLEQQTTSLARASVFKPLLVLADEPTGDLNSTDGSVIMDLFSEICERGITVVIFTNSVQDAQKAQRIIQLHDGHVVTESAQMISNRPV</sequence>
<dbReference type="InterPro" id="IPR027417">
    <property type="entry name" value="P-loop_NTPase"/>
</dbReference>
<dbReference type="PANTHER" id="PTHR42798">
    <property type="entry name" value="LIPOPROTEIN-RELEASING SYSTEM ATP-BINDING PROTEIN LOLD"/>
    <property type="match status" value="1"/>
</dbReference>
<feature type="domain" description="ABC transporter" evidence="6">
    <location>
        <begin position="2"/>
        <end position="231"/>
    </location>
</feature>
<evidence type="ECO:0000313" key="7">
    <source>
        <dbReference type="EMBL" id="URW79445.1"/>
    </source>
</evidence>
<dbReference type="PROSITE" id="PS50893">
    <property type="entry name" value="ABC_TRANSPORTER_2"/>
    <property type="match status" value="1"/>
</dbReference>
<dbReference type="RefSeq" id="WP_250723333.1">
    <property type="nucleotide sequence ID" value="NZ_CP098400.1"/>
</dbReference>
<evidence type="ECO:0000256" key="4">
    <source>
        <dbReference type="ARBA" id="ARBA00022840"/>
    </source>
</evidence>
<dbReference type="KEGG" id="alkq:M9189_11335"/>
<dbReference type="InterPro" id="IPR003593">
    <property type="entry name" value="AAA+_ATPase"/>
</dbReference>
<keyword evidence="5" id="KW-1278">Translocase</keyword>
<evidence type="ECO:0000256" key="5">
    <source>
        <dbReference type="ARBA" id="ARBA00022967"/>
    </source>
</evidence>
<keyword evidence="8" id="KW-1185">Reference proteome</keyword>
<keyword evidence="4 7" id="KW-0067">ATP-binding</keyword>
<keyword evidence="2" id="KW-0813">Transport</keyword>
<dbReference type="EMBL" id="CP098400">
    <property type="protein sequence ID" value="URW79445.1"/>
    <property type="molecule type" value="Genomic_DNA"/>
</dbReference>
<accession>A0A9J6ZP18</accession>
<evidence type="ECO:0000256" key="3">
    <source>
        <dbReference type="ARBA" id="ARBA00022741"/>
    </source>
</evidence>
<dbReference type="SMART" id="SM00382">
    <property type="entry name" value="AAA"/>
    <property type="match status" value="1"/>
</dbReference>
<organism evidence="7 8">
    <name type="scientific">Xiashengella succiniciproducens</name>
    <dbReference type="NCBI Taxonomy" id="2949635"/>
    <lineage>
        <taxon>Bacteria</taxon>
        <taxon>Pseudomonadati</taxon>
        <taxon>Bacteroidota</taxon>
        <taxon>Bacteroidia</taxon>
        <taxon>Marinilabiliales</taxon>
        <taxon>Marinilabiliaceae</taxon>
        <taxon>Xiashengella</taxon>
    </lineage>
</organism>
<evidence type="ECO:0000256" key="2">
    <source>
        <dbReference type="ARBA" id="ARBA00022448"/>
    </source>
</evidence>
<dbReference type="CDD" id="cd03255">
    <property type="entry name" value="ABC_MJ0796_LolCDE_FtsE"/>
    <property type="match status" value="1"/>
</dbReference>
<dbReference type="Pfam" id="PF00005">
    <property type="entry name" value="ABC_tran"/>
    <property type="match status" value="1"/>
</dbReference>
<evidence type="ECO:0000313" key="8">
    <source>
        <dbReference type="Proteomes" id="UP001056426"/>
    </source>
</evidence>